<comment type="similarity">
    <text evidence="1">Belongs to the strictosidine synthase family.</text>
</comment>
<dbReference type="OrthoDB" id="241638at2"/>
<dbReference type="PANTHER" id="PTHR10426:SF88">
    <property type="entry name" value="ADIPOCYTE PLASMA MEMBRANE-ASSOCIATED PROTEIN HEMOMUCIN-RELATED"/>
    <property type="match status" value="1"/>
</dbReference>
<dbReference type="SUPFAM" id="SSF63829">
    <property type="entry name" value="Calcium-dependent phosphotriesterase"/>
    <property type="match status" value="1"/>
</dbReference>
<evidence type="ECO:0000256" key="1">
    <source>
        <dbReference type="ARBA" id="ARBA00009191"/>
    </source>
</evidence>
<evidence type="ECO:0000313" key="7">
    <source>
        <dbReference type="Proteomes" id="UP000232196"/>
    </source>
</evidence>
<accession>A0A2M9XC61</accession>
<feature type="domain" description="Strictosidine synthase conserved region" evidence="5">
    <location>
        <begin position="193"/>
        <end position="280"/>
    </location>
</feature>
<keyword evidence="4" id="KW-0472">Membrane</keyword>
<dbReference type="InterPro" id="IPR018119">
    <property type="entry name" value="Strictosidine_synth_cons-reg"/>
</dbReference>
<gene>
    <name evidence="6" type="ORF">CH357_10050</name>
</gene>
<sequence length="406" mass="45126">MYDIGDWLGAAINYSGKKVGTSEFYVDCPTFVSSVSFVFPKEGIVNTKKILLLSAAFITIFIIGFALKPSPIQPIAYQPPVDTGLIGAFQENKALESAELIALGKIHGPEDIEPDDEGNIYSASEDGKVYLISKDGEMKAHAFTGGRPLGMKLLGDGSIVVADAIKGLLKIGKDGKVEVLSTESEGVPFKFTDDLDVAKDGTVYFSDASDKYGSAEYLYDLMESVPHGRLLKYDPHTKKTTTLMKDLFFPNGVALSKNEDFLVLNETYKYRIHRYWIKGPKAGTSEIWAENLPGFPDNISSDRKGHFYLALFTVRNNMVDKILHPRPWTKSLVAKLPKFLWPKPQPYGFAVILDEDGIVEASFQEPKGKHLKEITSVKRKGEYIYLGSLHNDRIGKFKLPPELIKE</sequence>
<dbReference type="AlphaFoldDB" id="A0A2M9XC61"/>
<keyword evidence="2" id="KW-0597">Phosphoprotein</keyword>
<dbReference type="Gene3D" id="2.120.10.30">
    <property type="entry name" value="TolB, C-terminal domain"/>
    <property type="match status" value="1"/>
</dbReference>
<evidence type="ECO:0000259" key="5">
    <source>
        <dbReference type="Pfam" id="PF03088"/>
    </source>
</evidence>
<dbReference type="Pfam" id="PF03088">
    <property type="entry name" value="Str_synth"/>
    <property type="match status" value="1"/>
</dbReference>
<dbReference type="GO" id="GO:0016787">
    <property type="term" value="F:hydrolase activity"/>
    <property type="evidence" value="ECO:0007669"/>
    <property type="project" value="TreeGrafter"/>
</dbReference>
<dbReference type="FunFam" id="2.120.10.30:FF:000066">
    <property type="entry name" value="ABC transporter permease protein"/>
    <property type="match status" value="1"/>
</dbReference>
<keyword evidence="3" id="KW-0325">Glycoprotein</keyword>
<dbReference type="RefSeq" id="WP_100706620.1">
    <property type="nucleotide sequence ID" value="NZ_NPDL01000008.1"/>
</dbReference>
<comment type="caution">
    <text evidence="6">The sequence shown here is derived from an EMBL/GenBank/DDBJ whole genome shotgun (WGS) entry which is preliminary data.</text>
</comment>
<reference evidence="6 7" key="1">
    <citation type="submission" date="2017-07" db="EMBL/GenBank/DDBJ databases">
        <title>Leptospira spp. isolated from tropical soils.</title>
        <authorList>
            <person name="Thibeaux R."/>
            <person name="Iraola G."/>
            <person name="Ferres I."/>
            <person name="Bierque E."/>
            <person name="Girault D."/>
            <person name="Soupe-Gilbert M.-E."/>
            <person name="Picardeau M."/>
            <person name="Goarant C."/>
        </authorList>
    </citation>
    <scope>NUCLEOTIDE SEQUENCE [LARGE SCALE GENOMIC DNA]</scope>
    <source>
        <strain evidence="6 7">MCA1-C-A1</strain>
    </source>
</reference>
<evidence type="ECO:0000256" key="3">
    <source>
        <dbReference type="ARBA" id="ARBA00023180"/>
    </source>
</evidence>
<evidence type="ECO:0000256" key="4">
    <source>
        <dbReference type="SAM" id="Phobius"/>
    </source>
</evidence>
<keyword evidence="4" id="KW-1133">Transmembrane helix</keyword>
<keyword evidence="4" id="KW-0812">Transmembrane</keyword>
<dbReference type="EMBL" id="NPDN01000005">
    <property type="protein sequence ID" value="PJZ25270.1"/>
    <property type="molecule type" value="Genomic_DNA"/>
</dbReference>
<dbReference type="PANTHER" id="PTHR10426">
    <property type="entry name" value="STRICTOSIDINE SYNTHASE-RELATED"/>
    <property type="match status" value="1"/>
</dbReference>
<dbReference type="InterPro" id="IPR011042">
    <property type="entry name" value="6-blade_b-propeller_TolB-like"/>
</dbReference>
<keyword evidence="7" id="KW-1185">Reference proteome</keyword>
<protein>
    <submittedName>
        <fullName evidence="6">Gluconolactonase</fullName>
    </submittedName>
</protein>
<dbReference type="GO" id="GO:0012505">
    <property type="term" value="C:endomembrane system"/>
    <property type="evidence" value="ECO:0007669"/>
    <property type="project" value="TreeGrafter"/>
</dbReference>
<evidence type="ECO:0000256" key="2">
    <source>
        <dbReference type="ARBA" id="ARBA00022553"/>
    </source>
</evidence>
<evidence type="ECO:0000313" key="6">
    <source>
        <dbReference type="EMBL" id="PJZ25270.1"/>
    </source>
</evidence>
<dbReference type="Proteomes" id="UP000232196">
    <property type="component" value="Unassembled WGS sequence"/>
</dbReference>
<name>A0A2M9XC61_9LEPT</name>
<feature type="transmembrane region" description="Helical" evidence="4">
    <location>
        <begin position="50"/>
        <end position="67"/>
    </location>
</feature>
<organism evidence="6 7">
    <name type="scientific">Leptospira hartskeerlii</name>
    <dbReference type="NCBI Taxonomy" id="2023177"/>
    <lineage>
        <taxon>Bacteria</taxon>
        <taxon>Pseudomonadati</taxon>
        <taxon>Spirochaetota</taxon>
        <taxon>Spirochaetia</taxon>
        <taxon>Leptospirales</taxon>
        <taxon>Leptospiraceae</taxon>
        <taxon>Leptospira</taxon>
    </lineage>
</organism>
<proteinExistence type="inferred from homology"/>
<dbReference type="Pfam" id="PF20067">
    <property type="entry name" value="SSL_N"/>
    <property type="match status" value="1"/>
</dbReference>